<comment type="caution">
    <text evidence="3">The sequence shown here is derived from an EMBL/GenBank/DDBJ whole genome shotgun (WGS) entry which is preliminary data.</text>
</comment>
<feature type="transmembrane region" description="Helical" evidence="2">
    <location>
        <begin position="200"/>
        <end position="220"/>
    </location>
</feature>
<dbReference type="Proteomes" id="UP001583193">
    <property type="component" value="Unassembled WGS sequence"/>
</dbReference>
<dbReference type="EMBL" id="JAVDPF010000005">
    <property type="protein sequence ID" value="KAL1883707.1"/>
    <property type="molecule type" value="Genomic_DNA"/>
</dbReference>
<sequence length="265" mass="29872">MDIPRVALKLPTPWMDRAITRNRSPKDTIPLERVAFAWTLCLPHYNLLRKTFQVFSSPDLVWYMCRLILSLVDCYDLADAKVPLDTSTKAVCVRGGMRIQLTESAITGNVPRFIADPIINLYIEPLERIYPADIWEPDLLEELQTEGASSWFQHFAKGLASLGFLSFVKVFFAMSPWQWGGLRSFGLISSGGRSTGRNRVASISWAVILIGVCSFLWAVFKGVRAWCRRALEKAGERVMDVPLPDDEDEDEVPPSASNESSKKDK</sequence>
<evidence type="ECO:0000256" key="1">
    <source>
        <dbReference type="SAM" id="MobiDB-lite"/>
    </source>
</evidence>
<keyword evidence="2" id="KW-0472">Membrane</keyword>
<feature type="compositionally biased region" description="Acidic residues" evidence="1">
    <location>
        <begin position="243"/>
        <end position="252"/>
    </location>
</feature>
<gene>
    <name evidence="3" type="ORF">Plec18167_002714</name>
</gene>
<organism evidence="3 4">
    <name type="scientific">Paecilomyces lecythidis</name>
    <dbReference type="NCBI Taxonomy" id="3004212"/>
    <lineage>
        <taxon>Eukaryota</taxon>
        <taxon>Fungi</taxon>
        <taxon>Dikarya</taxon>
        <taxon>Ascomycota</taxon>
        <taxon>Pezizomycotina</taxon>
        <taxon>Eurotiomycetes</taxon>
        <taxon>Eurotiomycetidae</taxon>
        <taxon>Eurotiales</taxon>
        <taxon>Thermoascaceae</taxon>
        <taxon>Paecilomyces</taxon>
    </lineage>
</organism>
<reference evidence="3 4" key="1">
    <citation type="journal article" date="2024" name="IMA Fungus">
        <title>IMA Genome - F19 : A genome assembly and annotation guide to empower mycologists, including annotated draft genome sequences of Ceratocystis pirilliformis, Diaporthe australafricana, Fusarium ophioides, Paecilomyces lecythidis, and Sporothrix stenoceras.</title>
        <authorList>
            <person name="Aylward J."/>
            <person name="Wilson A.M."/>
            <person name="Visagie C.M."/>
            <person name="Spraker J."/>
            <person name="Barnes I."/>
            <person name="Buitendag C."/>
            <person name="Ceriani C."/>
            <person name="Del Mar Angel L."/>
            <person name="du Plessis D."/>
            <person name="Fuchs T."/>
            <person name="Gasser K."/>
            <person name="Kramer D."/>
            <person name="Li W."/>
            <person name="Munsamy K."/>
            <person name="Piso A."/>
            <person name="Price J.L."/>
            <person name="Sonnekus B."/>
            <person name="Thomas C."/>
            <person name="van der Nest A."/>
            <person name="van Dijk A."/>
            <person name="van Heerden A."/>
            <person name="van Vuuren N."/>
            <person name="Yilmaz N."/>
            <person name="Duong T.A."/>
            <person name="van der Merwe N.A."/>
            <person name="Wingfield M.J."/>
            <person name="Wingfield B.D."/>
        </authorList>
    </citation>
    <scope>NUCLEOTIDE SEQUENCE [LARGE SCALE GENOMIC DNA]</scope>
    <source>
        <strain evidence="3 4">CMW 18167</strain>
    </source>
</reference>
<name>A0ABR3Y7D1_9EURO</name>
<evidence type="ECO:0000313" key="4">
    <source>
        <dbReference type="Proteomes" id="UP001583193"/>
    </source>
</evidence>
<keyword evidence="2" id="KW-0812">Transmembrane</keyword>
<evidence type="ECO:0000256" key="2">
    <source>
        <dbReference type="SAM" id="Phobius"/>
    </source>
</evidence>
<feature type="transmembrane region" description="Helical" evidence="2">
    <location>
        <begin position="159"/>
        <end position="180"/>
    </location>
</feature>
<accession>A0ABR3Y7D1</accession>
<feature type="region of interest" description="Disordered" evidence="1">
    <location>
        <begin position="240"/>
        <end position="265"/>
    </location>
</feature>
<protein>
    <submittedName>
        <fullName evidence="3">Uncharacterized protein</fullName>
    </submittedName>
</protein>
<proteinExistence type="predicted"/>
<keyword evidence="4" id="KW-1185">Reference proteome</keyword>
<keyword evidence="2" id="KW-1133">Transmembrane helix</keyword>
<evidence type="ECO:0000313" key="3">
    <source>
        <dbReference type="EMBL" id="KAL1883707.1"/>
    </source>
</evidence>